<dbReference type="Pfam" id="PF18417">
    <property type="entry name" value="LodA_C"/>
    <property type="match status" value="1"/>
</dbReference>
<feature type="domain" description="L-Lysine epsilon oxidase N-terminal" evidence="2">
    <location>
        <begin position="16"/>
        <end position="252"/>
    </location>
</feature>
<evidence type="ECO:0000259" key="2">
    <source>
        <dbReference type="Pfam" id="PF17990"/>
    </source>
</evidence>
<dbReference type="CDD" id="cd14730">
    <property type="entry name" value="LodA_like"/>
    <property type="match status" value="1"/>
</dbReference>
<dbReference type="OrthoDB" id="336698at2"/>
<dbReference type="Proteomes" id="UP000295509">
    <property type="component" value="Unassembled WGS sequence"/>
</dbReference>
<name>A0A4R8LC64_9BURK</name>
<feature type="region of interest" description="Disordered" evidence="1">
    <location>
        <begin position="602"/>
        <end position="643"/>
    </location>
</feature>
<evidence type="ECO:0000313" key="5">
    <source>
        <dbReference type="Proteomes" id="UP000295509"/>
    </source>
</evidence>
<evidence type="ECO:0008006" key="6">
    <source>
        <dbReference type="Google" id="ProtNLM"/>
    </source>
</evidence>
<gene>
    <name evidence="4" type="ORF">BX592_12465</name>
</gene>
<comment type="caution">
    <text evidence="4">The sequence shown here is derived from an EMBL/GenBank/DDBJ whole genome shotgun (WGS) entry which is preliminary data.</text>
</comment>
<evidence type="ECO:0000256" key="1">
    <source>
        <dbReference type="SAM" id="MobiDB-lite"/>
    </source>
</evidence>
<dbReference type="InterPro" id="IPR041173">
    <property type="entry name" value="LodA_C"/>
</dbReference>
<reference evidence="4 5" key="1">
    <citation type="submission" date="2019-03" db="EMBL/GenBank/DDBJ databases">
        <title>Genomic Encyclopedia of Type Strains, Phase III (KMG-III): the genomes of soil and plant-associated and newly described type strains.</title>
        <authorList>
            <person name="Whitman W."/>
        </authorList>
    </citation>
    <scope>NUCLEOTIDE SEQUENCE [LARGE SCALE GENOMIC DNA]</scope>
    <source>
        <strain evidence="4 5">LMG 29544</strain>
    </source>
</reference>
<sequence>MIDEYADANTVTYEIHPSIGIARLGSSDSYFIGPEPIKGANDEWVTRRPFEDETPAEVSGPFMYRDSAGELKRQAARFRIYKCTRDSHGVLTDAEEVRYGDEQVQSVDWTVHLRNRKGAAARFEQSAEPGRPTSDIELRNSGCADRDTLVVDPEPRTLHVPPGGAGQNTARFDTGVFLGQSVPLGEIRTDATGRLLVLGGRGKSITTSVPPSLPSFADNDGWCDDTSDGPVSARVMTKDGVSIDVVPSWVIVAPPDFAPDVSSFVTLYDVCLQVWMDKQGVDLSEEVETNFYRDVLPILRRARGYRWVFSGVMRSEVPDKHGSWSDESSALFAALAEPSDIAPPPGSVSEKAIRYRQMLFAHLRDPDDALMEPREVAMPRLHDDFKKLAKPGGASQVLALTRRQYRHMRNWANGTFKNTQLPVTERERECDALDRIALQACSGGPFFPGMEAPRIMKDKRLYMAPCRIDPHSELWSGDLNRGAGRITEGLAVPWQSDFYECRMDGDATWWPATHPDKVVVLRDDKKMDLPADALSEQMELWHFGIKDAMDMVNRWSSLGVVKAKRLTVEDGWSIPATADDVGKNDKNELVAGTVYVEEERIESPYDIPPHTEPPGKTLRRRPGTLRTVRAQDNRDDTLPPGSP</sequence>
<evidence type="ECO:0000313" key="4">
    <source>
        <dbReference type="EMBL" id="TDY40552.1"/>
    </source>
</evidence>
<dbReference type="AlphaFoldDB" id="A0A4R8LC64"/>
<dbReference type="EMBL" id="SORE01000024">
    <property type="protein sequence ID" value="TDY40552.1"/>
    <property type="molecule type" value="Genomic_DNA"/>
</dbReference>
<dbReference type="InterPro" id="IPR033798">
    <property type="entry name" value="LodA-like"/>
</dbReference>
<dbReference type="InterPro" id="IPR041168">
    <property type="entry name" value="LodA_N"/>
</dbReference>
<accession>A0A4R8LC64</accession>
<feature type="domain" description="L-lysine epsilon oxidase C-terminal" evidence="3">
    <location>
        <begin position="394"/>
        <end position="512"/>
    </location>
</feature>
<proteinExistence type="predicted"/>
<keyword evidence="5" id="KW-1185">Reference proteome</keyword>
<dbReference type="RefSeq" id="WP_134196131.1">
    <property type="nucleotide sequence ID" value="NZ_JBHLUW010000036.1"/>
</dbReference>
<evidence type="ECO:0000259" key="3">
    <source>
        <dbReference type="Pfam" id="PF18417"/>
    </source>
</evidence>
<dbReference type="Pfam" id="PF17990">
    <property type="entry name" value="LodA_N"/>
    <property type="match status" value="1"/>
</dbReference>
<protein>
    <recommendedName>
        <fullName evidence="6">L-lysine 6-oxidase</fullName>
    </recommendedName>
</protein>
<organism evidence="4 5">
    <name type="scientific">Paraburkholderia rhizosphaerae</name>
    <dbReference type="NCBI Taxonomy" id="480658"/>
    <lineage>
        <taxon>Bacteria</taxon>
        <taxon>Pseudomonadati</taxon>
        <taxon>Pseudomonadota</taxon>
        <taxon>Betaproteobacteria</taxon>
        <taxon>Burkholderiales</taxon>
        <taxon>Burkholderiaceae</taxon>
        <taxon>Paraburkholderia</taxon>
    </lineage>
</organism>